<name>A0ABV7F6D8_9BURK</name>
<accession>A0ABV7F6D8</accession>
<evidence type="ECO:0000313" key="3">
    <source>
        <dbReference type="Proteomes" id="UP001595530"/>
    </source>
</evidence>
<comment type="caution">
    <text evidence="2">The sequence shown here is derived from an EMBL/GenBank/DDBJ whole genome shotgun (WGS) entry which is preliminary data.</text>
</comment>
<dbReference type="Proteomes" id="UP001595530">
    <property type="component" value="Unassembled WGS sequence"/>
</dbReference>
<protein>
    <recommendedName>
        <fullName evidence="4">Transposase</fullName>
    </recommendedName>
</protein>
<gene>
    <name evidence="2" type="ORF">ACFOFO_15570</name>
</gene>
<dbReference type="RefSeq" id="WP_390331960.1">
    <property type="nucleotide sequence ID" value="NZ_JBHRTP010000049.1"/>
</dbReference>
<keyword evidence="3" id="KW-1185">Reference proteome</keyword>
<sequence length="97" mass="10676">MVVALAQRRKFCAAEKHRILNLADDCTDPGDIGALLRREGIYSSHLASWRKHHKTSELAMAAEQKRGPKTKLATAMKPKANSTTTKAAFKAMAMARP</sequence>
<feature type="region of interest" description="Disordered" evidence="1">
    <location>
        <begin position="60"/>
        <end position="85"/>
    </location>
</feature>
<evidence type="ECO:0000313" key="2">
    <source>
        <dbReference type="EMBL" id="MFC3109362.1"/>
    </source>
</evidence>
<evidence type="ECO:0008006" key="4">
    <source>
        <dbReference type="Google" id="ProtNLM"/>
    </source>
</evidence>
<organism evidence="2 3">
    <name type="scientific">Undibacterium arcticum</name>
    <dbReference type="NCBI Taxonomy" id="1762892"/>
    <lineage>
        <taxon>Bacteria</taxon>
        <taxon>Pseudomonadati</taxon>
        <taxon>Pseudomonadota</taxon>
        <taxon>Betaproteobacteria</taxon>
        <taxon>Burkholderiales</taxon>
        <taxon>Oxalobacteraceae</taxon>
        <taxon>Undibacterium</taxon>
    </lineage>
</organism>
<proteinExistence type="predicted"/>
<evidence type="ECO:0000256" key="1">
    <source>
        <dbReference type="SAM" id="MobiDB-lite"/>
    </source>
</evidence>
<reference evidence="3" key="1">
    <citation type="journal article" date="2019" name="Int. J. Syst. Evol. Microbiol.">
        <title>The Global Catalogue of Microorganisms (GCM) 10K type strain sequencing project: providing services to taxonomists for standard genome sequencing and annotation.</title>
        <authorList>
            <consortium name="The Broad Institute Genomics Platform"/>
            <consortium name="The Broad Institute Genome Sequencing Center for Infectious Disease"/>
            <person name="Wu L."/>
            <person name="Ma J."/>
        </authorList>
    </citation>
    <scope>NUCLEOTIDE SEQUENCE [LARGE SCALE GENOMIC DNA]</scope>
    <source>
        <strain evidence="3">KCTC 42986</strain>
    </source>
</reference>
<dbReference type="EMBL" id="JBHRTP010000049">
    <property type="protein sequence ID" value="MFC3109362.1"/>
    <property type="molecule type" value="Genomic_DNA"/>
</dbReference>